<keyword evidence="2" id="KW-1185">Reference proteome</keyword>
<organism evidence="1 2">
    <name type="scientific">Coniosporium uncinatum</name>
    <dbReference type="NCBI Taxonomy" id="93489"/>
    <lineage>
        <taxon>Eukaryota</taxon>
        <taxon>Fungi</taxon>
        <taxon>Dikarya</taxon>
        <taxon>Ascomycota</taxon>
        <taxon>Pezizomycotina</taxon>
        <taxon>Dothideomycetes</taxon>
        <taxon>Dothideomycetes incertae sedis</taxon>
        <taxon>Coniosporium</taxon>
    </lineage>
</organism>
<dbReference type="Proteomes" id="UP001186974">
    <property type="component" value="Unassembled WGS sequence"/>
</dbReference>
<accession>A0ACC3DD01</accession>
<sequence length="709" mass="79879">MASHFNYYSQVPGYYGVDNGGPPLQSDRLTAIPQQFQQYSAEDLNANFPEFEGAAGMMLPAQGSVRGRRRMGSLNEHVKHRRTRSGCYTCRNRRVKCDETHPICDRCRKGNRDCIYPEPSSSTKSRRGSTKSKDAATDSPSSGEELEEGTASELPPILDDDENTESPSDPSNSSNVLFPGHYARETSDPPSLTHGKSPTPSSTEGSSSSNNITAMPTPRRSGTDDLSRPKFSRKWSQLPQDVQFYLNYHRKHMSHHQYGLKHDPQQFFKKTYLEIALRSEPLLYAVVGYAAYHHTISRPDGRIHEFLHFYNISVTLLRRSLQEKQKHTVATLLTVLQLASIEERLGDWVNLLRHQKAAFQLLSELYTPTSSMQNDTVRKAFTWYVRFDVMAGMLSGHETNLGREWFVASNNYYLQATQNDPSDLDAKYDLAFSASRLIGTDMAILFARKARGTISEADYQSEIAELDKKLGSWRERLDPALLDKTKLVTDFSGAPALDPDDIIDPYHPPCLFNLELWTTNFLVMSYSALEIMYKYYLAAAEQRPPPQDILTTALGICQVFEAMQNWPKTPAGSVLTAQGDMGLATLFLPPEPKYTNWARKKLAGVEALGYTYPETLRKKMTLAWNVDVSEGWLPYEYLPPALKTLRAFIQERATAPRDQAGEDMNDLKGLFSSITLRDDSENSSPGETRIPTDFGEGGSPLWDPRHASR</sequence>
<comment type="caution">
    <text evidence="1">The sequence shown here is derived from an EMBL/GenBank/DDBJ whole genome shotgun (WGS) entry which is preliminary data.</text>
</comment>
<gene>
    <name evidence="1" type="ORF">LTS18_009245</name>
</gene>
<proteinExistence type="predicted"/>
<evidence type="ECO:0000313" key="2">
    <source>
        <dbReference type="Proteomes" id="UP001186974"/>
    </source>
</evidence>
<evidence type="ECO:0000313" key="1">
    <source>
        <dbReference type="EMBL" id="KAK3065402.1"/>
    </source>
</evidence>
<protein>
    <submittedName>
        <fullName evidence="1">Uncharacterized protein</fullName>
    </submittedName>
</protein>
<reference evidence="1" key="1">
    <citation type="submission" date="2024-09" db="EMBL/GenBank/DDBJ databases">
        <title>Black Yeasts Isolated from many extreme environments.</title>
        <authorList>
            <person name="Coleine C."/>
            <person name="Stajich J.E."/>
            <person name="Selbmann L."/>
        </authorList>
    </citation>
    <scope>NUCLEOTIDE SEQUENCE</scope>
    <source>
        <strain evidence="1">CCFEE 5737</strain>
    </source>
</reference>
<name>A0ACC3DD01_9PEZI</name>
<dbReference type="EMBL" id="JAWDJW010006336">
    <property type="protein sequence ID" value="KAK3065402.1"/>
    <property type="molecule type" value="Genomic_DNA"/>
</dbReference>